<feature type="domain" description="DUF6824" evidence="2">
    <location>
        <begin position="387"/>
        <end position="474"/>
    </location>
</feature>
<reference evidence="3" key="1">
    <citation type="submission" date="2023-08" db="EMBL/GenBank/DDBJ databases">
        <authorList>
            <person name="Audoor S."/>
            <person name="Bilcke G."/>
        </authorList>
    </citation>
    <scope>NUCLEOTIDE SEQUENCE</scope>
</reference>
<name>A0AAD2CM26_9STRA</name>
<dbReference type="Proteomes" id="UP001295423">
    <property type="component" value="Unassembled WGS sequence"/>
</dbReference>
<organism evidence="3 4">
    <name type="scientific">Cylindrotheca closterium</name>
    <dbReference type="NCBI Taxonomy" id="2856"/>
    <lineage>
        <taxon>Eukaryota</taxon>
        <taxon>Sar</taxon>
        <taxon>Stramenopiles</taxon>
        <taxon>Ochrophyta</taxon>
        <taxon>Bacillariophyta</taxon>
        <taxon>Bacillariophyceae</taxon>
        <taxon>Bacillariophycidae</taxon>
        <taxon>Bacillariales</taxon>
        <taxon>Bacillariaceae</taxon>
        <taxon>Cylindrotheca</taxon>
    </lineage>
</organism>
<comment type="caution">
    <text evidence="3">The sequence shown here is derived from an EMBL/GenBank/DDBJ whole genome shotgun (WGS) entry which is preliminary data.</text>
</comment>
<dbReference type="Pfam" id="PF20710">
    <property type="entry name" value="DUF6824"/>
    <property type="match status" value="2"/>
</dbReference>
<evidence type="ECO:0000259" key="2">
    <source>
        <dbReference type="Pfam" id="PF20710"/>
    </source>
</evidence>
<proteinExistence type="predicted"/>
<gene>
    <name evidence="3" type="ORF">CYCCA115_LOCUS1266</name>
</gene>
<dbReference type="InterPro" id="IPR049227">
    <property type="entry name" value="DUF6824"/>
</dbReference>
<dbReference type="InterPro" id="IPR036865">
    <property type="entry name" value="CRAL-TRIO_dom_sf"/>
</dbReference>
<accession>A0AAD2CM26</accession>
<dbReference type="EMBL" id="CAKOGP040000012">
    <property type="protein sequence ID" value="CAJ1927049.1"/>
    <property type="molecule type" value="Genomic_DNA"/>
</dbReference>
<feature type="domain" description="DUF6824" evidence="2">
    <location>
        <begin position="506"/>
        <end position="587"/>
    </location>
</feature>
<dbReference type="AlphaFoldDB" id="A0AAD2CM26"/>
<dbReference type="Gene3D" id="3.40.525.10">
    <property type="entry name" value="CRAL-TRIO lipid binding domain"/>
    <property type="match status" value="1"/>
</dbReference>
<evidence type="ECO:0000313" key="3">
    <source>
        <dbReference type="EMBL" id="CAJ1927049.1"/>
    </source>
</evidence>
<evidence type="ECO:0000313" key="4">
    <source>
        <dbReference type="Proteomes" id="UP001295423"/>
    </source>
</evidence>
<evidence type="ECO:0000256" key="1">
    <source>
        <dbReference type="SAM" id="MobiDB-lite"/>
    </source>
</evidence>
<sequence>MSTPVATSNKSCRCGYDSSSGGGGRMASQLNISRKRTLTGVSNYEEMLMEGMKHLSFDQIQREQELLHGVANEVDLNESTINNLLLDLKSHLNRMKKGTAYELAEKQDQSYASNRELQLAFLRACHFEPKASAEKLINFFKYKQDLFGEDSLVRDITAQDLDQDDLSCLLEGFFQFCPFRDRSGRMIHLEFPGVRSKTTVRTELRARFYMSANSVDTMVDISKGTVFVSYSVEQYQDHSSGAGFLETSNLFHNGVPMKIDGIHLCYSNPVDCMVTRACIALMPHRDRVKSRVHLGSHTECQYILASFGIIRGALPLQGPESEMDFSHHHAWFQRRMLREEERRQQAPVTISSTNASTTHQQKTPCHTTTSGPNSANENNVLSLGQKAKGVGNERLHSLAIIYLAAYDNGSISNRRTIVSGIIDEVHRHGGRFLKPEPLAGSKADSMSSMDNGNIIWVELSQDEQRAKVTQLFRNLRRRRSRPSSASNAAVPSSSPAVIVEQIGPNDVLFGPSFDNPGNQRLRELIFALSDEYNRTDRGEKKNLVSQLVETIHEKGGRFLKRNTMDGGKWEVVPDEAAHEKVSKQFRNVRRLR</sequence>
<protein>
    <recommendedName>
        <fullName evidence="2">DUF6824 domain-containing protein</fullName>
    </recommendedName>
</protein>
<keyword evidence="4" id="KW-1185">Reference proteome</keyword>
<feature type="compositionally biased region" description="Polar residues" evidence="1">
    <location>
        <begin position="346"/>
        <end position="376"/>
    </location>
</feature>
<feature type="region of interest" description="Disordered" evidence="1">
    <location>
        <begin position="342"/>
        <end position="376"/>
    </location>
</feature>